<comment type="catalytic activity">
    <reaction evidence="3">
        <text>a diacylglycerol + H2O = a monoacylglycerol + a fatty acid + H(+)</text>
        <dbReference type="Rhea" id="RHEA:32731"/>
        <dbReference type="ChEBI" id="CHEBI:15377"/>
        <dbReference type="ChEBI" id="CHEBI:15378"/>
        <dbReference type="ChEBI" id="CHEBI:17408"/>
        <dbReference type="ChEBI" id="CHEBI:18035"/>
        <dbReference type="ChEBI" id="CHEBI:28868"/>
    </reaction>
</comment>
<dbReference type="InterPro" id="IPR029058">
    <property type="entry name" value="AB_hydrolase_fold"/>
</dbReference>
<evidence type="ECO:0000256" key="3">
    <source>
        <dbReference type="ARBA" id="ARBA00047591"/>
    </source>
</evidence>
<proteinExistence type="inferred from homology"/>
<sequence length="389" mass="43755">MARDTWDFARGAVGKALNGVQNVTRKSLDSVGKMLDSLIDLAFLPMKLARAAWKFEQGQKPFDDLLKETEEAKKDLERALDVMTQAHPPTQDEQLLIAKLCLLASRCVYLQNAPCPKDAQGHEMFPDVRIPGITGDYGVAIAKLASRWGMSYFPITGPEGTTGLDIPYLGLFYRYKTNEQKPLLIFAFRGTVTEKEWIRDYRVLPKLSYDYWFGSEIHSGFCTGLLEAMPWIRDFVHAMPNKDPNTPVYYTGHSLGGAYATLLAANLLVNSTLGEKRAKAPAVAFKGLYTFGSPRVGNKIFMKAFEAARAEYPTGKPDVLRFVDGDDIVTKMPPLSMGYRHVGLKVPISKAHPTGFLKKIIFHMFKFYITDHFDSSYWQALKDTIKTRK</sequence>
<dbReference type="InterPro" id="IPR002921">
    <property type="entry name" value="Fungal_lipase-type"/>
</dbReference>
<dbReference type="Proteomes" id="UP001215280">
    <property type="component" value="Unassembled WGS sequence"/>
</dbReference>
<gene>
    <name evidence="6" type="ORF">DFH07DRAFT_968618</name>
</gene>
<comment type="caution">
    <text evidence="6">The sequence shown here is derived from an EMBL/GenBank/DDBJ whole genome shotgun (WGS) entry which is preliminary data.</text>
</comment>
<dbReference type="SUPFAM" id="SSF53474">
    <property type="entry name" value="alpha/beta-Hydrolases"/>
    <property type="match status" value="1"/>
</dbReference>
<evidence type="ECO:0000313" key="7">
    <source>
        <dbReference type="Proteomes" id="UP001215280"/>
    </source>
</evidence>
<reference evidence="6" key="1">
    <citation type="submission" date="2023-03" db="EMBL/GenBank/DDBJ databases">
        <title>Massive genome expansion in bonnet fungi (Mycena s.s.) driven by repeated elements and novel gene families across ecological guilds.</title>
        <authorList>
            <consortium name="Lawrence Berkeley National Laboratory"/>
            <person name="Harder C.B."/>
            <person name="Miyauchi S."/>
            <person name="Viragh M."/>
            <person name="Kuo A."/>
            <person name="Thoen E."/>
            <person name="Andreopoulos B."/>
            <person name="Lu D."/>
            <person name="Skrede I."/>
            <person name="Drula E."/>
            <person name="Henrissat B."/>
            <person name="Morin E."/>
            <person name="Kohler A."/>
            <person name="Barry K."/>
            <person name="LaButti K."/>
            <person name="Morin E."/>
            <person name="Salamov A."/>
            <person name="Lipzen A."/>
            <person name="Mereny Z."/>
            <person name="Hegedus B."/>
            <person name="Baldrian P."/>
            <person name="Stursova M."/>
            <person name="Weitz H."/>
            <person name="Taylor A."/>
            <person name="Grigoriev I.V."/>
            <person name="Nagy L.G."/>
            <person name="Martin F."/>
            <person name="Kauserud H."/>
        </authorList>
    </citation>
    <scope>NUCLEOTIDE SEQUENCE</scope>
    <source>
        <strain evidence="6">CBHHK188m</strain>
    </source>
</reference>
<keyword evidence="7" id="KW-1185">Reference proteome</keyword>
<feature type="domain" description="Fungal lipase-type" evidence="5">
    <location>
        <begin position="186"/>
        <end position="335"/>
    </location>
</feature>
<name>A0AAD7MTW5_9AGAR</name>
<organism evidence="6 7">
    <name type="scientific">Mycena maculata</name>
    <dbReference type="NCBI Taxonomy" id="230809"/>
    <lineage>
        <taxon>Eukaryota</taxon>
        <taxon>Fungi</taxon>
        <taxon>Dikarya</taxon>
        <taxon>Basidiomycota</taxon>
        <taxon>Agaricomycotina</taxon>
        <taxon>Agaricomycetes</taxon>
        <taxon>Agaricomycetidae</taxon>
        <taxon>Agaricales</taxon>
        <taxon>Marasmiineae</taxon>
        <taxon>Mycenaceae</taxon>
        <taxon>Mycena</taxon>
    </lineage>
</organism>
<dbReference type="Gene3D" id="3.40.50.1820">
    <property type="entry name" value="alpha/beta hydrolase"/>
    <property type="match status" value="1"/>
</dbReference>
<dbReference type="Pfam" id="PF01764">
    <property type="entry name" value="Lipase_3"/>
    <property type="match status" value="1"/>
</dbReference>
<dbReference type="PANTHER" id="PTHR45856">
    <property type="entry name" value="ALPHA/BETA-HYDROLASES SUPERFAMILY PROTEIN"/>
    <property type="match status" value="1"/>
</dbReference>
<dbReference type="GO" id="GO:0006629">
    <property type="term" value="P:lipid metabolic process"/>
    <property type="evidence" value="ECO:0007669"/>
    <property type="project" value="InterPro"/>
</dbReference>
<dbReference type="CDD" id="cd00519">
    <property type="entry name" value="Lipase_3"/>
    <property type="match status" value="1"/>
</dbReference>
<evidence type="ECO:0000259" key="5">
    <source>
        <dbReference type="Pfam" id="PF01764"/>
    </source>
</evidence>
<comment type="catalytic activity">
    <reaction evidence="4">
        <text>a monoacylglycerol + H2O = glycerol + a fatty acid + H(+)</text>
        <dbReference type="Rhea" id="RHEA:15245"/>
        <dbReference type="ChEBI" id="CHEBI:15377"/>
        <dbReference type="ChEBI" id="CHEBI:15378"/>
        <dbReference type="ChEBI" id="CHEBI:17408"/>
        <dbReference type="ChEBI" id="CHEBI:17754"/>
        <dbReference type="ChEBI" id="CHEBI:28868"/>
    </reaction>
</comment>
<evidence type="ECO:0000256" key="2">
    <source>
        <dbReference type="ARBA" id="ARBA00043996"/>
    </source>
</evidence>
<comment type="similarity">
    <text evidence="2">Belongs to the AB hydrolase superfamily. Lipase family. Class 3 subfamily.</text>
</comment>
<dbReference type="PANTHER" id="PTHR45856:SF24">
    <property type="entry name" value="FUNGAL LIPASE-LIKE DOMAIN-CONTAINING PROTEIN"/>
    <property type="match status" value="1"/>
</dbReference>
<evidence type="ECO:0000256" key="1">
    <source>
        <dbReference type="ARBA" id="ARBA00023157"/>
    </source>
</evidence>
<dbReference type="GO" id="GO:0016787">
    <property type="term" value="F:hydrolase activity"/>
    <property type="evidence" value="ECO:0007669"/>
    <property type="project" value="UniProtKB-KW"/>
</dbReference>
<accession>A0AAD7MTW5</accession>
<evidence type="ECO:0000313" key="6">
    <source>
        <dbReference type="EMBL" id="KAJ7731800.1"/>
    </source>
</evidence>
<dbReference type="AlphaFoldDB" id="A0AAD7MTW5"/>
<dbReference type="EMBL" id="JARJLG010000180">
    <property type="protein sequence ID" value="KAJ7731800.1"/>
    <property type="molecule type" value="Genomic_DNA"/>
</dbReference>
<keyword evidence="6" id="KW-0378">Hydrolase</keyword>
<protein>
    <submittedName>
        <fullName evidence="6">Alpha/Beta hydrolase protein</fullName>
    </submittedName>
</protein>
<keyword evidence="1" id="KW-1015">Disulfide bond</keyword>
<dbReference type="InterPro" id="IPR051218">
    <property type="entry name" value="Sec_MonoDiacylglyc_Lipase"/>
</dbReference>
<evidence type="ECO:0000256" key="4">
    <source>
        <dbReference type="ARBA" id="ARBA00048461"/>
    </source>
</evidence>